<comment type="cofactor">
    <cofactor evidence="1">
        <name>FAD</name>
        <dbReference type="ChEBI" id="CHEBI:57692"/>
    </cofactor>
</comment>
<keyword evidence="2" id="KW-0285">Flavoprotein</keyword>
<dbReference type="InterPro" id="IPR036188">
    <property type="entry name" value="FAD/NAD-bd_sf"/>
</dbReference>
<evidence type="ECO:0000256" key="3">
    <source>
        <dbReference type="ARBA" id="ARBA00023002"/>
    </source>
</evidence>
<dbReference type="KEGG" id="daa:AKL17_3726"/>
<gene>
    <name evidence="5" type="ORF">AKL17_3726</name>
</gene>
<dbReference type="STRING" id="1335048.AKL17_3726"/>
<evidence type="ECO:0000259" key="4">
    <source>
        <dbReference type="Pfam" id="PF00890"/>
    </source>
</evidence>
<organism evidence="5 6">
    <name type="scientific">Frigidibacter mobilis</name>
    <dbReference type="NCBI Taxonomy" id="1335048"/>
    <lineage>
        <taxon>Bacteria</taxon>
        <taxon>Pseudomonadati</taxon>
        <taxon>Pseudomonadota</taxon>
        <taxon>Alphaproteobacteria</taxon>
        <taxon>Rhodobacterales</taxon>
        <taxon>Paracoccaceae</taxon>
        <taxon>Frigidibacter</taxon>
    </lineage>
</organism>
<dbReference type="InterPro" id="IPR027477">
    <property type="entry name" value="Succ_DH/fumarate_Rdtase_cat_sf"/>
</dbReference>
<dbReference type="GO" id="GO:0016491">
    <property type="term" value="F:oxidoreductase activity"/>
    <property type="evidence" value="ECO:0007669"/>
    <property type="project" value="UniProtKB-KW"/>
</dbReference>
<evidence type="ECO:0000256" key="2">
    <source>
        <dbReference type="ARBA" id="ARBA00022630"/>
    </source>
</evidence>
<sequence length="92" mass="9948">MPTATGDGLRMAEELGALQGQTASPGAWCPVSLVRWPDGRQAPFPHIVERGKPGLIAVLPNGQRFCNEGLGYHDFVEALLRATRRACRPRPG</sequence>
<dbReference type="SUPFAM" id="SSF56425">
    <property type="entry name" value="Succinate dehydrogenase/fumarate reductase flavoprotein, catalytic domain"/>
    <property type="match status" value="1"/>
</dbReference>
<dbReference type="Gene3D" id="3.50.50.60">
    <property type="entry name" value="FAD/NAD(P)-binding domain"/>
    <property type="match status" value="1"/>
</dbReference>
<dbReference type="EMBL" id="CP012661">
    <property type="protein sequence ID" value="AMY70949.1"/>
    <property type="molecule type" value="Genomic_DNA"/>
</dbReference>
<evidence type="ECO:0000313" key="5">
    <source>
        <dbReference type="EMBL" id="AMY70949.1"/>
    </source>
</evidence>
<keyword evidence="6" id="KW-1185">Reference proteome</keyword>
<reference evidence="5 6" key="1">
    <citation type="submission" date="2015-09" db="EMBL/GenBank/DDBJ databases">
        <title>Complete genome sequence of Defluviimonas alba cai42t isolated from an oilfield in Xinjiang.</title>
        <authorList>
            <person name="Geng S."/>
            <person name="Pan X."/>
            <person name="Wu X."/>
        </authorList>
    </citation>
    <scope>NUCLEOTIDE SEQUENCE [LARGE SCALE GENOMIC DNA]</scope>
    <source>
        <strain evidence="6">cai42</strain>
    </source>
</reference>
<dbReference type="RefSeq" id="WP_250647459.1">
    <property type="nucleotide sequence ID" value="NZ_CP012661.1"/>
</dbReference>
<dbReference type="InterPro" id="IPR003953">
    <property type="entry name" value="FAD-dep_OxRdtase_2_FAD-bd"/>
</dbReference>
<name>A0A161HCP7_9RHOB</name>
<keyword evidence="3" id="KW-0560">Oxidoreductase</keyword>
<protein>
    <recommendedName>
        <fullName evidence="4">FAD-dependent oxidoreductase 2 FAD-binding domain-containing protein</fullName>
    </recommendedName>
</protein>
<evidence type="ECO:0000313" key="6">
    <source>
        <dbReference type="Proteomes" id="UP000076128"/>
    </source>
</evidence>
<dbReference type="Pfam" id="PF00890">
    <property type="entry name" value="FAD_binding_2"/>
    <property type="match status" value="1"/>
</dbReference>
<proteinExistence type="predicted"/>
<feature type="domain" description="FAD-dependent oxidoreductase 2 FAD-binding" evidence="4">
    <location>
        <begin position="1"/>
        <end position="85"/>
    </location>
</feature>
<accession>A0A161HCP7</accession>
<evidence type="ECO:0000256" key="1">
    <source>
        <dbReference type="ARBA" id="ARBA00001974"/>
    </source>
</evidence>
<dbReference type="AlphaFoldDB" id="A0A161HCP7"/>
<dbReference type="Proteomes" id="UP000076128">
    <property type="component" value="Chromosome"/>
</dbReference>